<proteinExistence type="inferred from homology"/>
<dbReference type="AlphaFoldDB" id="A0A1W1WED1"/>
<dbReference type="STRING" id="28034.BFX07_00670"/>
<gene>
    <name evidence="8" type="ORF">SAMN00768000_1749</name>
</gene>
<evidence type="ECO:0000256" key="2">
    <source>
        <dbReference type="ARBA" id="ARBA00009226"/>
    </source>
</evidence>
<dbReference type="OrthoDB" id="9773459at2"/>
<keyword evidence="8" id="KW-0282">Flagellum</keyword>
<feature type="domain" description="Flagellar motor switch protein FliN-like C-terminal" evidence="7">
    <location>
        <begin position="52"/>
        <end position="121"/>
    </location>
</feature>
<dbReference type="InterPro" id="IPR036429">
    <property type="entry name" value="SpoA-like_sf"/>
</dbReference>
<comment type="similarity">
    <text evidence="2">Belongs to the FliN/MopA/SpaO family.</text>
</comment>
<reference evidence="9" key="1">
    <citation type="submission" date="2017-04" db="EMBL/GenBank/DDBJ databases">
        <authorList>
            <person name="Varghese N."/>
            <person name="Submissions S."/>
        </authorList>
    </citation>
    <scope>NUCLEOTIDE SEQUENCE [LARGE SCALE GENOMIC DNA]</scope>
    <source>
        <strain evidence="9">DSM 9293</strain>
    </source>
</reference>
<keyword evidence="8" id="KW-0969">Cilium</keyword>
<evidence type="ECO:0000256" key="6">
    <source>
        <dbReference type="ARBA" id="ARBA00023136"/>
    </source>
</evidence>
<dbReference type="PANTHER" id="PTHR43484">
    <property type="match status" value="1"/>
</dbReference>
<keyword evidence="9" id="KW-1185">Reference proteome</keyword>
<dbReference type="InterPro" id="IPR001543">
    <property type="entry name" value="FliN-like_C"/>
</dbReference>
<evidence type="ECO:0000256" key="3">
    <source>
        <dbReference type="ARBA" id="ARBA00022475"/>
    </source>
</evidence>
<keyword evidence="5" id="KW-0283">Flagellar rotation</keyword>
<name>A0A1W1WED1_SULTA</name>
<evidence type="ECO:0000256" key="4">
    <source>
        <dbReference type="ARBA" id="ARBA00022500"/>
    </source>
</evidence>
<keyword evidence="8" id="KW-0966">Cell projection</keyword>
<dbReference type="SUPFAM" id="SSF101801">
    <property type="entry name" value="Surface presentation of antigens (SPOA)"/>
    <property type="match status" value="1"/>
</dbReference>
<dbReference type="GO" id="GO:0003774">
    <property type="term" value="F:cytoskeletal motor activity"/>
    <property type="evidence" value="ECO:0007669"/>
    <property type="project" value="InterPro"/>
</dbReference>
<protein>
    <submittedName>
        <fullName evidence="8">Flagellar motor switch protein FliN/FliY</fullName>
    </submittedName>
</protein>
<dbReference type="GO" id="GO:0005886">
    <property type="term" value="C:plasma membrane"/>
    <property type="evidence" value="ECO:0007669"/>
    <property type="project" value="UniProtKB-SubCell"/>
</dbReference>
<dbReference type="Gene3D" id="2.30.330.10">
    <property type="entry name" value="SpoA-like"/>
    <property type="match status" value="1"/>
</dbReference>
<organism evidence="8 9">
    <name type="scientific">Sulfobacillus thermosulfidooxidans (strain DSM 9293 / VKM B-1269 / AT-1)</name>
    <dbReference type="NCBI Taxonomy" id="929705"/>
    <lineage>
        <taxon>Bacteria</taxon>
        <taxon>Bacillati</taxon>
        <taxon>Bacillota</taxon>
        <taxon>Clostridia</taxon>
        <taxon>Eubacteriales</taxon>
        <taxon>Clostridiales Family XVII. Incertae Sedis</taxon>
        <taxon>Sulfobacillus</taxon>
    </lineage>
</organism>
<dbReference type="InterPro" id="IPR051469">
    <property type="entry name" value="FliN/MopA/SpaO"/>
</dbReference>
<evidence type="ECO:0000256" key="1">
    <source>
        <dbReference type="ARBA" id="ARBA00004413"/>
    </source>
</evidence>
<dbReference type="GO" id="GO:0006935">
    <property type="term" value="P:chemotaxis"/>
    <property type="evidence" value="ECO:0007669"/>
    <property type="project" value="UniProtKB-KW"/>
</dbReference>
<dbReference type="PANTHER" id="PTHR43484:SF1">
    <property type="entry name" value="FLAGELLAR MOTOR SWITCH PROTEIN FLIN"/>
    <property type="match status" value="1"/>
</dbReference>
<evidence type="ECO:0000313" key="9">
    <source>
        <dbReference type="Proteomes" id="UP000192660"/>
    </source>
</evidence>
<dbReference type="InterPro" id="IPR001172">
    <property type="entry name" value="FliN_T3SS_HrcQb"/>
</dbReference>
<evidence type="ECO:0000313" key="8">
    <source>
        <dbReference type="EMBL" id="SMC04626.1"/>
    </source>
</evidence>
<sequence>MSENKGRLTKEELQALTEGLADHPGLEARPVEFADLDVPPKPDRPVSPVDFLWDVPMDVEVVLGSTDLSVQDVLEIGPGSVIELERTYGEPVDVYLNGRIVAKGEVVIIGEQFGVKVTEILASFPGDEEESSD</sequence>
<dbReference type="InterPro" id="IPR012826">
    <property type="entry name" value="FliN"/>
</dbReference>
<accession>A0A1W1WED1</accession>
<dbReference type="Proteomes" id="UP000192660">
    <property type="component" value="Unassembled WGS sequence"/>
</dbReference>
<comment type="subcellular location">
    <subcellularLocation>
        <location evidence="1">Cell membrane</location>
        <topology evidence="1">Peripheral membrane protein</topology>
        <orientation evidence="1">Cytoplasmic side</orientation>
    </subcellularLocation>
</comment>
<keyword evidence="6" id="KW-0472">Membrane</keyword>
<keyword evidence="3" id="KW-1003">Cell membrane</keyword>
<keyword evidence="4" id="KW-0145">Chemotaxis</keyword>
<dbReference type="GO" id="GO:0009425">
    <property type="term" value="C:bacterial-type flagellum basal body"/>
    <property type="evidence" value="ECO:0007669"/>
    <property type="project" value="InterPro"/>
</dbReference>
<dbReference type="Pfam" id="PF01052">
    <property type="entry name" value="FliMN_C"/>
    <property type="match status" value="1"/>
</dbReference>
<dbReference type="NCBIfam" id="TIGR02480">
    <property type="entry name" value="fliN"/>
    <property type="match status" value="1"/>
</dbReference>
<evidence type="ECO:0000259" key="7">
    <source>
        <dbReference type="Pfam" id="PF01052"/>
    </source>
</evidence>
<dbReference type="EMBL" id="FWWY01000001">
    <property type="protein sequence ID" value="SMC04626.1"/>
    <property type="molecule type" value="Genomic_DNA"/>
</dbReference>
<dbReference type="GO" id="GO:0071973">
    <property type="term" value="P:bacterial-type flagellum-dependent cell motility"/>
    <property type="evidence" value="ECO:0007669"/>
    <property type="project" value="InterPro"/>
</dbReference>
<evidence type="ECO:0000256" key="5">
    <source>
        <dbReference type="ARBA" id="ARBA00022779"/>
    </source>
</evidence>
<dbReference type="PRINTS" id="PR00956">
    <property type="entry name" value="FLGMOTORFLIN"/>
</dbReference>
<dbReference type="RefSeq" id="WP_076006249.1">
    <property type="nucleotide sequence ID" value="NZ_FWWY01000001.1"/>
</dbReference>